<sequence>MPRRLQLQREPRWPGGKILASGLEGSRLETRFHCMRPVARQITHSGQTPFSWYGPRAWREGVEAQMSPSSSDRGSKLRDPSQNIPRVASKRGANIIKLN</sequence>
<gene>
    <name evidence="2" type="ORF">AVEN_217139_1</name>
</gene>
<dbReference type="EMBL" id="BGPR01000521">
    <property type="protein sequence ID" value="GBM24566.1"/>
    <property type="molecule type" value="Genomic_DNA"/>
</dbReference>
<evidence type="ECO:0000256" key="1">
    <source>
        <dbReference type="SAM" id="MobiDB-lite"/>
    </source>
</evidence>
<proteinExistence type="predicted"/>
<evidence type="ECO:0000313" key="2">
    <source>
        <dbReference type="EMBL" id="GBM24566.1"/>
    </source>
</evidence>
<comment type="caution">
    <text evidence="2">The sequence shown here is derived from an EMBL/GenBank/DDBJ whole genome shotgun (WGS) entry which is preliminary data.</text>
</comment>
<keyword evidence="3" id="KW-1185">Reference proteome</keyword>
<feature type="region of interest" description="Disordered" evidence="1">
    <location>
        <begin position="63"/>
        <end position="99"/>
    </location>
</feature>
<protein>
    <submittedName>
        <fullName evidence="2">Uncharacterized protein</fullName>
    </submittedName>
</protein>
<reference evidence="2 3" key="1">
    <citation type="journal article" date="2019" name="Sci. Rep.">
        <title>Orb-weaving spider Araneus ventricosus genome elucidates the spidroin gene catalogue.</title>
        <authorList>
            <person name="Kono N."/>
            <person name="Nakamura H."/>
            <person name="Ohtoshi R."/>
            <person name="Moran D.A.P."/>
            <person name="Shinohara A."/>
            <person name="Yoshida Y."/>
            <person name="Fujiwara M."/>
            <person name="Mori M."/>
            <person name="Tomita M."/>
            <person name="Arakawa K."/>
        </authorList>
    </citation>
    <scope>NUCLEOTIDE SEQUENCE [LARGE SCALE GENOMIC DNA]</scope>
</reference>
<organism evidence="2 3">
    <name type="scientific">Araneus ventricosus</name>
    <name type="common">Orbweaver spider</name>
    <name type="synonym">Epeira ventricosa</name>
    <dbReference type="NCBI Taxonomy" id="182803"/>
    <lineage>
        <taxon>Eukaryota</taxon>
        <taxon>Metazoa</taxon>
        <taxon>Ecdysozoa</taxon>
        <taxon>Arthropoda</taxon>
        <taxon>Chelicerata</taxon>
        <taxon>Arachnida</taxon>
        <taxon>Araneae</taxon>
        <taxon>Araneomorphae</taxon>
        <taxon>Entelegynae</taxon>
        <taxon>Araneoidea</taxon>
        <taxon>Araneidae</taxon>
        <taxon>Araneus</taxon>
    </lineage>
</organism>
<evidence type="ECO:0000313" key="3">
    <source>
        <dbReference type="Proteomes" id="UP000499080"/>
    </source>
</evidence>
<dbReference type="Proteomes" id="UP000499080">
    <property type="component" value="Unassembled WGS sequence"/>
</dbReference>
<accession>A0A4Y2E8B1</accession>
<dbReference type="AlphaFoldDB" id="A0A4Y2E8B1"/>
<name>A0A4Y2E8B1_ARAVE</name>